<dbReference type="Pfam" id="PF02170">
    <property type="entry name" value="PAZ"/>
    <property type="match status" value="1"/>
</dbReference>
<feature type="domain" description="PAZ" evidence="18">
    <location>
        <begin position="460"/>
        <end position="574"/>
    </location>
</feature>
<dbReference type="GO" id="GO:0004519">
    <property type="term" value="F:endonuclease activity"/>
    <property type="evidence" value="ECO:0007669"/>
    <property type="project" value="UniProtKB-KW"/>
</dbReference>
<keyword evidence="11" id="KW-0694">RNA-binding</keyword>
<dbReference type="SMART" id="SM00949">
    <property type="entry name" value="PAZ"/>
    <property type="match status" value="1"/>
</dbReference>
<organism evidence="20">
    <name type="scientific">Takifugu fasciatus</name>
    <name type="common">obscure pufferfish</name>
    <dbReference type="NCBI Taxonomy" id="301270"/>
    <lineage>
        <taxon>Eukaryota</taxon>
        <taxon>Metazoa</taxon>
        <taxon>Chordata</taxon>
        <taxon>Craniata</taxon>
        <taxon>Vertebrata</taxon>
        <taxon>Euteleostomi</taxon>
        <taxon>Actinopterygii</taxon>
        <taxon>Neopterygii</taxon>
        <taxon>Teleostei</taxon>
        <taxon>Neoteleostei</taxon>
        <taxon>Acanthomorphata</taxon>
        <taxon>Eupercaria</taxon>
        <taxon>Tetraodontiformes</taxon>
        <taxon>Tetradontoidea</taxon>
        <taxon>Tetraodontidae</taxon>
        <taxon>Takifugu</taxon>
    </lineage>
</organism>
<evidence type="ECO:0000259" key="18">
    <source>
        <dbReference type="PROSITE" id="PS50821"/>
    </source>
</evidence>
<dbReference type="CDD" id="cd02845">
    <property type="entry name" value="PAZ_piwi_like"/>
    <property type="match status" value="1"/>
</dbReference>
<evidence type="ECO:0000256" key="7">
    <source>
        <dbReference type="ARBA" id="ARBA00022759"/>
    </source>
</evidence>
<dbReference type="PROSITE" id="PS50822">
    <property type="entry name" value="PIWI"/>
    <property type="match status" value="1"/>
</dbReference>
<dbReference type="InterPro" id="IPR003100">
    <property type="entry name" value="PAZ_dom"/>
</dbReference>
<feature type="region of interest" description="Disordered" evidence="17">
    <location>
        <begin position="1"/>
        <end position="20"/>
    </location>
</feature>
<evidence type="ECO:0000256" key="17">
    <source>
        <dbReference type="SAM" id="MobiDB-lite"/>
    </source>
</evidence>
<name>A0A2Z5CV38_9TELE</name>
<dbReference type="SUPFAM" id="SSF101690">
    <property type="entry name" value="PAZ domain"/>
    <property type="match status" value="1"/>
</dbReference>
<evidence type="ECO:0000256" key="15">
    <source>
        <dbReference type="ARBA" id="ARBA00039537"/>
    </source>
</evidence>
<dbReference type="Gene3D" id="2.170.260.10">
    <property type="entry name" value="paz domain"/>
    <property type="match status" value="1"/>
</dbReference>
<evidence type="ECO:0000256" key="9">
    <source>
        <dbReference type="ARBA" id="ARBA00022801"/>
    </source>
</evidence>
<dbReference type="InterPro" id="IPR036085">
    <property type="entry name" value="PAZ_dom_sf"/>
</dbReference>
<dbReference type="Pfam" id="PF23278">
    <property type="entry name" value="Piwi_N"/>
    <property type="match status" value="1"/>
</dbReference>
<sequence>MDSNTPPDLERMTDVPPLGRGRAMQPLQVFAGHGRGLALSAGAQGIGQTRSFPSSHDTSQGRGETLPPTQPVCGRAQGLVAQSDQGRGLLLSTGEAKVGVARGAIFQGLKPQQQPGTLSDPITQHATQEPAATKPVGLPAHAERSTLVSMFRGIGIDHALIPLGRGLCPVGRETGEVKPLEGSPVSGISRPESRHQPEEMMGRGSSFRSPAFSHQTMVGIGRAAVPQMAAGRGFLVGLTPPGADKQAHTICESQPTAPTTEDVFDVPAVEPVKKELKMEEVRKPLDKSGTKGTPLAIGSNHIPVNCRSEAVYQYHVSFTPNIESMAMRFAMMEAHRSTTGSVVAFDGSILYLPVKLDNEVNLKAVRRTDGEEIKIKIQMTKILPPTSDLCLPFYNVVLRRVMKIIGLKLVGRNHYDPESAIIIGKHRLQVWPGYSTCIKHTDGGLYMCVDVSHKVLRNDSVMDIMNTLYHQSKENFQEECTKELVGSIVITRYNNRTYRVDDIKWNKSPKDTFTLMDGTKTTFVEYYSKNYGITIKEVDQPLLLHWPKERSKPGGKQISSGEILLVPELSFMTGIPDKMRKDFKAMKDLNMHISVTPEQHTHSVKQLLKNISTNPESVKQLGQWGLEIGSQILMIQGRSLPLETICLQTSSFTTGTDFSWSREVVRYVSISCIPLSIWAIFYPRRCAEQTEELVTTLKKVAGPIGVHMEKPMWVELRDDHTDTYVKSIQSHLNSQPNIQLVVCIIMGNRDDLYSAIKKICCVKNPIPSQAINVRTISQQAKLKSIAQKILLQVNSKLGGELWTVGIPLKNLMVVGVDVHHDTSKRHHSVMGFVATVNGTLTRWYSRVMFQTPNEELIHGFRICFVAALQKYYEVNHNLPDKIVVYRDGVSEGQLSLVEQFEIPQLIKCFNNFPNYAPKLVFIVVQKRIATTLYSCAANNFGIPPPGTILDHTLTQRNWVDFYLMSHHIRQGHGVPTHYILLYNTTNLTPDHLQRLTFKMCHLYWNWPGTIPVPAPCKYAHKLAYLSGQYLHAEPSIQLSDKLFFL</sequence>
<dbReference type="InterPro" id="IPR012337">
    <property type="entry name" value="RNaseH-like_sf"/>
</dbReference>
<evidence type="ECO:0000256" key="11">
    <source>
        <dbReference type="ARBA" id="ARBA00022884"/>
    </source>
</evidence>
<feature type="domain" description="Piwi" evidence="19">
    <location>
        <begin position="740"/>
        <end position="1031"/>
    </location>
</feature>
<evidence type="ECO:0000256" key="8">
    <source>
        <dbReference type="ARBA" id="ARBA00022782"/>
    </source>
</evidence>
<proteinExistence type="evidence at transcript level"/>
<dbReference type="FunFam" id="3.30.420.10:FF:000014">
    <property type="entry name" value="Piwi-like RNA-mediated gene silencing 1"/>
    <property type="match status" value="1"/>
</dbReference>
<evidence type="ECO:0000259" key="19">
    <source>
        <dbReference type="PROSITE" id="PS50822"/>
    </source>
</evidence>
<dbReference type="PROSITE" id="PS50821">
    <property type="entry name" value="PAZ"/>
    <property type="match status" value="1"/>
</dbReference>
<comment type="subcellular location">
    <subcellularLocation>
        <location evidence="2">Cytoplasm</location>
    </subcellularLocation>
</comment>
<protein>
    <recommendedName>
        <fullName evidence="15">Piwi-like protein 2</fullName>
    </recommendedName>
</protein>
<feature type="region of interest" description="Disordered" evidence="17">
    <location>
        <begin position="46"/>
        <end position="66"/>
    </location>
</feature>
<keyword evidence="8" id="KW-0221">Differentiation</keyword>
<dbReference type="FunFam" id="3.40.50.2300:FF:000141">
    <property type="entry name" value="piwi-like protein 2 isoform X1"/>
    <property type="match status" value="1"/>
</dbReference>
<evidence type="ECO:0000256" key="2">
    <source>
        <dbReference type="ARBA" id="ARBA00004496"/>
    </source>
</evidence>
<dbReference type="GO" id="GO:0043186">
    <property type="term" value="C:P granule"/>
    <property type="evidence" value="ECO:0007669"/>
    <property type="project" value="UniProtKB-ARBA"/>
</dbReference>
<dbReference type="GO" id="GO:0034584">
    <property type="term" value="F:piRNA binding"/>
    <property type="evidence" value="ECO:0007669"/>
    <property type="project" value="UniProtKB-ARBA"/>
</dbReference>
<evidence type="ECO:0000256" key="1">
    <source>
        <dbReference type="ARBA" id="ARBA00001946"/>
    </source>
</evidence>
<evidence type="ECO:0000256" key="5">
    <source>
        <dbReference type="ARBA" id="ARBA00022490"/>
    </source>
</evidence>
<evidence type="ECO:0000256" key="3">
    <source>
        <dbReference type="ARBA" id="ARBA00022473"/>
    </source>
</evidence>
<feature type="compositionally biased region" description="Polar residues" evidence="17">
    <location>
        <begin position="46"/>
        <end position="62"/>
    </location>
</feature>
<comment type="similarity">
    <text evidence="14">Belongs to the argonaute family. Piwi subfamily.</text>
</comment>
<dbReference type="InterPro" id="IPR036397">
    <property type="entry name" value="RNaseH_sf"/>
</dbReference>
<dbReference type="InterPro" id="IPR014811">
    <property type="entry name" value="ArgoL1"/>
</dbReference>
<dbReference type="CDD" id="cd04658">
    <property type="entry name" value="Piwi_piwi-like_Euk"/>
    <property type="match status" value="1"/>
</dbReference>
<dbReference type="SMART" id="SM00950">
    <property type="entry name" value="Piwi"/>
    <property type="match status" value="1"/>
</dbReference>
<evidence type="ECO:0000256" key="16">
    <source>
        <dbReference type="ARBA" id="ARBA00064066"/>
    </source>
</evidence>
<evidence type="ECO:0000256" key="4">
    <source>
        <dbReference type="ARBA" id="ARBA00022481"/>
    </source>
</evidence>
<evidence type="ECO:0000256" key="14">
    <source>
        <dbReference type="ARBA" id="ARBA00038291"/>
    </source>
</evidence>
<dbReference type="GO" id="GO:0030154">
    <property type="term" value="P:cell differentiation"/>
    <property type="evidence" value="ECO:0007669"/>
    <property type="project" value="UniProtKB-KW"/>
</dbReference>
<keyword evidence="5" id="KW-0963">Cytoplasm</keyword>
<comment type="cofactor">
    <cofactor evidence="1">
        <name>Mg(2+)</name>
        <dbReference type="ChEBI" id="CHEBI:18420"/>
    </cofactor>
</comment>
<dbReference type="GO" id="GO:0006417">
    <property type="term" value="P:regulation of translation"/>
    <property type="evidence" value="ECO:0007669"/>
    <property type="project" value="UniProtKB-KW"/>
</dbReference>
<keyword evidence="10" id="KW-0810">Translation regulation</keyword>
<keyword evidence="6" id="KW-0540">Nuclease</keyword>
<dbReference type="AlphaFoldDB" id="A0A2Z5CV38"/>
<keyword evidence="12" id="KW-0943">RNA-mediated gene silencing</keyword>
<keyword evidence="13" id="KW-0469">Meiosis</keyword>
<dbReference type="GO" id="GO:0031047">
    <property type="term" value="P:regulatory ncRNA-mediated gene silencing"/>
    <property type="evidence" value="ECO:0007669"/>
    <property type="project" value="UniProtKB-KW"/>
</dbReference>
<keyword evidence="4" id="KW-0488">Methylation</keyword>
<keyword evidence="3" id="KW-0217">Developmental protein</keyword>
<feature type="region of interest" description="Disordered" evidence="17">
    <location>
        <begin position="175"/>
        <end position="206"/>
    </location>
</feature>
<dbReference type="InterPro" id="IPR003165">
    <property type="entry name" value="Piwi"/>
</dbReference>
<dbReference type="Gene3D" id="3.30.420.10">
    <property type="entry name" value="Ribonuclease H-like superfamily/Ribonuclease H"/>
    <property type="match status" value="1"/>
</dbReference>
<reference evidence="20" key="1">
    <citation type="submission" date="2017-06" db="EMBL/GenBank/DDBJ databases">
        <title>Molecular characterization and expression of Piwil1 and Piwil2 during gonadal development in pufferfish, Takifugu fasciatus.</title>
        <authorList>
            <person name="Wen X."/>
            <person name="Yin S."/>
        </authorList>
    </citation>
    <scope>NUCLEOTIDE SEQUENCE</scope>
    <source>
        <tissue evidence="20">Gonad</tissue>
    </source>
</reference>
<evidence type="ECO:0000256" key="10">
    <source>
        <dbReference type="ARBA" id="ARBA00022845"/>
    </source>
</evidence>
<dbReference type="Pfam" id="PF02171">
    <property type="entry name" value="Piwi"/>
    <property type="match status" value="1"/>
</dbReference>
<dbReference type="FunFam" id="2.170.260.10:FF:000003">
    <property type="entry name" value="Piwi-like RNA-mediated gene silencing 2"/>
    <property type="match status" value="1"/>
</dbReference>
<feature type="compositionally biased region" description="Basic and acidic residues" evidence="17">
    <location>
        <begin position="191"/>
        <end position="201"/>
    </location>
</feature>
<accession>A0A2Z5CV38</accession>
<dbReference type="Gene3D" id="3.40.50.2300">
    <property type="match status" value="1"/>
</dbReference>
<evidence type="ECO:0000313" key="20">
    <source>
        <dbReference type="EMBL" id="AXB26329.1"/>
    </source>
</evidence>
<dbReference type="EMBL" id="MF374800">
    <property type="protein sequence ID" value="AXB26329.1"/>
    <property type="molecule type" value="mRNA"/>
</dbReference>
<gene>
    <name evidence="20" type="primary">Piwil2</name>
</gene>
<dbReference type="SUPFAM" id="SSF53098">
    <property type="entry name" value="Ribonuclease H-like"/>
    <property type="match status" value="1"/>
</dbReference>
<keyword evidence="7" id="KW-0255">Endonuclease</keyword>
<keyword evidence="9" id="KW-0378">Hydrolase</keyword>
<comment type="subunit">
    <text evidence="16">Component of the PET complex.</text>
</comment>
<evidence type="ECO:0000256" key="13">
    <source>
        <dbReference type="ARBA" id="ARBA00023254"/>
    </source>
</evidence>
<dbReference type="GO" id="GO:0016787">
    <property type="term" value="F:hydrolase activity"/>
    <property type="evidence" value="ECO:0007669"/>
    <property type="project" value="UniProtKB-KW"/>
</dbReference>
<evidence type="ECO:0000256" key="12">
    <source>
        <dbReference type="ARBA" id="ARBA00023158"/>
    </source>
</evidence>
<evidence type="ECO:0000256" key="6">
    <source>
        <dbReference type="ARBA" id="ARBA00022722"/>
    </source>
</evidence>
<dbReference type="PANTHER" id="PTHR22891">
    <property type="entry name" value="EUKARYOTIC TRANSLATION INITIATION FACTOR 2C"/>
    <property type="match status" value="1"/>
</dbReference>
<dbReference type="Pfam" id="PF08699">
    <property type="entry name" value="ArgoL1"/>
    <property type="match status" value="1"/>
</dbReference>
<dbReference type="GO" id="GO:0051321">
    <property type="term" value="P:meiotic cell cycle"/>
    <property type="evidence" value="ECO:0007669"/>
    <property type="project" value="UniProtKB-KW"/>
</dbReference>